<dbReference type="Proteomes" id="UP000215441">
    <property type="component" value="Unassembled WGS sequence"/>
</dbReference>
<dbReference type="InterPro" id="IPR000847">
    <property type="entry name" value="LysR_HTH_N"/>
</dbReference>
<evidence type="ECO:0000256" key="3">
    <source>
        <dbReference type="ARBA" id="ARBA00023125"/>
    </source>
</evidence>
<evidence type="ECO:0000256" key="4">
    <source>
        <dbReference type="ARBA" id="ARBA00023163"/>
    </source>
</evidence>
<dbReference type="Gene3D" id="3.40.190.290">
    <property type="match status" value="1"/>
</dbReference>
<keyword evidence="2" id="KW-0805">Transcription regulation</keyword>
<dbReference type="InterPro" id="IPR036390">
    <property type="entry name" value="WH_DNA-bd_sf"/>
</dbReference>
<feature type="domain" description="HTH lysR-type" evidence="5">
    <location>
        <begin position="4"/>
        <end position="61"/>
    </location>
</feature>
<dbReference type="Pfam" id="PF00126">
    <property type="entry name" value="HTH_1"/>
    <property type="match status" value="1"/>
</dbReference>
<dbReference type="AlphaFoldDB" id="A0A235EKG3"/>
<comment type="similarity">
    <text evidence="1">Belongs to the LysR transcriptional regulatory family.</text>
</comment>
<dbReference type="GO" id="GO:0006351">
    <property type="term" value="P:DNA-templated transcription"/>
    <property type="evidence" value="ECO:0007669"/>
    <property type="project" value="TreeGrafter"/>
</dbReference>
<keyword evidence="3" id="KW-0238">DNA-binding</keyword>
<keyword evidence="4" id="KW-0804">Transcription</keyword>
<dbReference type="SUPFAM" id="SSF46785">
    <property type="entry name" value="Winged helix' DNA-binding domain"/>
    <property type="match status" value="1"/>
</dbReference>
<accession>A0A235EKG3</accession>
<dbReference type="Gene3D" id="1.10.10.10">
    <property type="entry name" value="Winged helix-like DNA-binding domain superfamily/Winged helix DNA-binding domain"/>
    <property type="match status" value="1"/>
</dbReference>
<dbReference type="RefSeq" id="WP_094290394.1">
    <property type="nucleotide sequence ID" value="NZ_NOIG01000009.1"/>
</dbReference>
<dbReference type="OrthoDB" id="8993884at2"/>
<dbReference type="PANTHER" id="PTHR30537:SF5">
    <property type="entry name" value="HTH-TYPE TRANSCRIPTIONAL ACTIVATOR TTDR-RELATED"/>
    <property type="match status" value="1"/>
</dbReference>
<sequence length="302" mass="33302">MRDIRFEDMHLFARVADLGSLSAVARERDVPASQVSRTLARIEQSCGARLVHRSTHGLTLTAEGLTFLDYCRRITGTLDELEGEFAQQSGQPSGWVRVASSSVVAEHLLIPSFESLQHKHPQLRVELLVDDRMADMVQGGIDIAIRTGPPLTDTVVARPLGTLARALYATPGYLQAHGVPQHPDELRQHRLITNSAVAFLNHWPFLIDGEPQVRVADGHWRSGSTAITARLALQGLGIARLATVVADPLVRQGQLAPVLAPFVDLQPSPIHAITLTRRHRLPKIQACIDHWAQWFSPQESRA</sequence>
<evidence type="ECO:0000313" key="6">
    <source>
        <dbReference type="EMBL" id="OYD49522.1"/>
    </source>
</evidence>
<dbReference type="PANTHER" id="PTHR30537">
    <property type="entry name" value="HTH-TYPE TRANSCRIPTIONAL REGULATOR"/>
    <property type="match status" value="1"/>
</dbReference>
<dbReference type="EMBL" id="NOIG01000009">
    <property type="protein sequence ID" value="OYD49522.1"/>
    <property type="molecule type" value="Genomic_DNA"/>
</dbReference>
<dbReference type="GO" id="GO:0003700">
    <property type="term" value="F:DNA-binding transcription factor activity"/>
    <property type="evidence" value="ECO:0007669"/>
    <property type="project" value="InterPro"/>
</dbReference>
<dbReference type="CDD" id="cd08422">
    <property type="entry name" value="PBP2_CrgA_like"/>
    <property type="match status" value="1"/>
</dbReference>
<protein>
    <submittedName>
        <fullName evidence="6">LysR family transcriptional regulator</fullName>
    </submittedName>
</protein>
<comment type="caution">
    <text evidence="6">The sequence shown here is derived from an EMBL/GenBank/DDBJ whole genome shotgun (WGS) entry which is preliminary data.</text>
</comment>
<gene>
    <name evidence="6" type="ORF">CBY09_15065</name>
</gene>
<keyword evidence="7" id="KW-1185">Reference proteome</keyword>
<dbReference type="SUPFAM" id="SSF53850">
    <property type="entry name" value="Periplasmic binding protein-like II"/>
    <property type="match status" value="1"/>
</dbReference>
<dbReference type="PROSITE" id="PS50931">
    <property type="entry name" value="HTH_LYSR"/>
    <property type="match status" value="1"/>
</dbReference>
<organism evidence="6 7">
    <name type="scientific">Acidovorax kalamii</name>
    <dbReference type="NCBI Taxonomy" id="2004485"/>
    <lineage>
        <taxon>Bacteria</taxon>
        <taxon>Pseudomonadati</taxon>
        <taxon>Pseudomonadota</taxon>
        <taxon>Betaproteobacteria</taxon>
        <taxon>Burkholderiales</taxon>
        <taxon>Comamonadaceae</taxon>
        <taxon>Acidovorax</taxon>
    </lineage>
</organism>
<dbReference type="Pfam" id="PF03466">
    <property type="entry name" value="LysR_substrate"/>
    <property type="match status" value="1"/>
</dbReference>
<evidence type="ECO:0000256" key="1">
    <source>
        <dbReference type="ARBA" id="ARBA00009437"/>
    </source>
</evidence>
<name>A0A235EKG3_9BURK</name>
<reference evidence="6 7" key="1">
    <citation type="submission" date="2017-07" db="EMBL/GenBank/DDBJ databases">
        <title>Acidovorax KNDSW TSA 6 genome sequence and assembly.</title>
        <authorList>
            <person name="Mayilraj S."/>
        </authorList>
    </citation>
    <scope>NUCLEOTIDE SEQUENCE [LARGE SCALE GENOMIC DNA]</scope>
    <source>
        <strain evidence="6 7">KNDSW-TSA6</strain>
    </source>
</reference>
<dbReference type="InterPro" id="IPR058163">
    <property type="entry name" value="LysR-type_TF_proteobact-type"/>
</dbReference>
<proteinExistence type="inferred from homology"/>
<dbReference type="GO" id="GO:0043565">
    <property type="term" value="F:sequence-specific DNA binding"/>
    <property type="evidence" value="ECO:0007669"/>
    <property type="project" value="TreeGrafter"/>
</dbReference>
<dbReference type="InterPro" id="IPR036388">
    <property type="entry name" value="WH-like_DNA-bd_sf"/>
</dbReference>
<evidence type="ECO:0000259" key="5">
    <source>
        <dbReference type="PROSITE" id="PS50931"/>
    </source>
</evidence>
<evidence type="ECO:0000313" key="7">
    <source>
        <dbReference type="Proteomes" id="UP000215441"/>
    </source>
</evidence>
<dbReference type="InterPro" id="IPR005119">
    <property type="entry name" value="LysR_subst-bd"/>
</dbReference>
<evidence type="ECO:0000256" key="2">
    <source>
        <dbReference type="ARBA" id="ARBA00023015"/>
    </source>
</evidence>